<evidence type="ECO:0000256" key="4">
    <source>
        <dbReference type="SAM" id="MobiDB-lite"/>
    </source>
</evidence>
<reference evidence="6" key="2">
    <citation type="submission" date="2021-03" db="UniProtKB">
        <authorList>
            <consortium name="EnsemblPlants"/>
        </authorList>
    </citation>
    <scope>IDENTIFICATION</scope>
</reference>
<dbReference type="InterPro" id="IPR011990">
    <property type="entry name" value="TPR-like_helical_dom_sf"/>
</dbReference>
<dbReference type="EnsemblPlants" id="AUR62020596-RA">
    <property type="protein sequence ID" value="AUR62020596-RA:cds"/>
    <property type="gene ID" value="AUR62020596"/>
</dbReference>
<feature type="compositionally biased region" description="Polar residues" evidence="4">
    <location>
        <begin position="623"/>
        <end position="634"/>
    </location>
</feature>
<dbReference type="OMA" id="EDCNNLD"/>
<feature type="compositionally biased region" description="Polar residues" evidence="4">
    <location>
        <begin position="583"/>
        <end position="615"/>
    </location>
</feature>
<dbReference type="Gramene" id="AUR62020596-RA">
    <property type="protein sequence ID" value="AUR62020596-RA:cds"/>
    <property type="gene ID" value="AUR62020596"/>
</dbReference>
<gene>
    <name evidence="6" type="primary">LOC110710166</name>
</gene>
<dbReference type="Proteomes" id="UP000596660">
    <property type="component" value="Unplaced"/>
</dbReference>
<dbReference type="OrthoDB" id="185373at2759"/>
<reference evidence="6" key="1">
    <citation type="journal article" date="2017" name="Nature">
        <title>The genome of Chenopodium quinoa.</title>
        <authorList>
            <person name="Jarvis D.E."/>
            <person name="Ho Y.S."/>
            <person name="Lightfoot D.J."/>
            <person name="Schmoeckel S.M."/>
            <person name="Li B."/>
            <person name="Borm T.J.A."/>
            <person name="Ohyanagi H."/>
            <person name="Mineta K."/>
            <person name="Michell C.T."/>
            <person name="Saber N."/>
            <person name="Kharbatia N.M."/>
            <person name="Rupper R.R."/>
            <person name="Sharp A.R."/>
            <person name="Dally N."/>
            <person name="Boughton B.A."/>
            <person name="Woo Y.H."/>
            <person name="Gao G."/>
            <person name="Schijlen E.G.W.M."/>
            <person name="Guo X."/>
            <person name="Momin A.A."/>
            <person name="Negrao S."/>
            <person name="Al-Babili S."/>
            <person name="Gehring C."/>
            <person name="Roessner U."/>
            <person name="Jung C."/>
            <person name="Murphy K."/>
            <person name="Arold S.T."/>
            <person name="Gojobori T."/>
            <person name="van der Linden C.G."/>
            <person name="van Loo E.N."/>
            <person name="Jellen E.N."/>
            <person name="Maughan P.J."/>
            <person name="Tester M."/>
        </authorList>
    </citation>
    <scope>NUCLEOTIDE SEQUENCE [LARGE SCALE GENOMIC DNA]</scope>
    <source>
        <strain evidence="6">cv. PI 614886</strain>
    </source>
</reference>
<dbReference type="GeneID" id="110710166"/>
<accession>A0A803LYP5</accession>
<dbReference type="AlphaFoldDB" id="A0A803LYP5"/>
<evidence type="ECO:0000256" key="3">
    <source>
        <dbReference type="PROSITE-ProRule" id="PRU00708"/>
    </source>
</evidence>
<feature type="region of interest" description="Disordered" evidence="4">
    <location>
        <begin position="579"/>
        <end position="668"/>
    </location>
</feature>
<feature type="repeat" description="PPR" evidence="3">
    <location>
        <begin position="229"/>
        <end position="263"/>
    </location>
</feature>
<feature type="compositionally biased region" description="Low complexity" evidence="4">
    <location>
        <begin position="635"/>
        <end position="647"/>
    </location>
</feature>
<evidence type="ECO:0000313" key="6">
    <source>
        <dbReference type="EnsemblPlants" id="AUR62020596-RA:cds"/>
    </source>
</evidence>
<keyword evidence="1" id="KW-0677">Repeat</keyword>
<dbReference type="InterPro" id="IPR000644">
    <property type="entry name" value="CBS_dom"/>
</dbReference>
<dbReference type="PROSITE" id="PS51371">
    <property type="entry name" value="CBS"/>
    <property type="match status" value="1"/>
</dbReference>
<dbReference type="PANTHER" id="PTHR47581:SF2">
    <property type="entry name" value="OS09G0431600 PROTEIN"/>
    <property type="match status" value="1"/>
</dbReference>
<evidence type="ECO:0000313" key="7">
    <source>
        <dbReference type="Proteomes" id="UP000596660"/>
    </source>
</evidence>
<evidence type="ECO:0000256" key="2">
    <source>
        <dbReference type="PROSITE-ProRule" id="PRU00703"/>
    </source>
</evidence>
<dbReference type="Gene3D" id="1.25.40.10">
    <property type="entry name" value="Tetratricopeptide repeat domain"/>
    <property type="match status" value="3"/>
</dbReference>
<organism evidence="6 7">
    <name type="scientific">Chenopodium quinoa</name>
    <name type="common">Quinoa</name>
    <dbReference type="NCBI Taxonomy" id="63459"/>
    <lineage>
        <taxon>Eukaryota</taxon>
        <taxon>Viridiplantae</taxon>
        <taxon>Streptophyta</taxon>
        <taxon>Embryophyta</taxon>
        <taxon>Tracheophyta</taxon>
        <taxon>Spermatophyta</taxon>
        <taxon>Magnoliopsida</taxon>
        <taxon>eudicotyledons</taxon>
        <taxon>Gunneridae</taxon>
        <taxon>Pentapetalae</taxon>
        <taxon>Caryophyllales</taxon>
        <taxon>Chenopodiaceae</taxon>
        <taxon>Chenopodioideae</taxon>
        <taxon>Atripliceae</taxon>
        <taxon>Chenopodium</taxon>
    </lineage>
</organism>
<evidence type="ECO:0000256" key="1">
    <source>
        <dbReference type="ARBA" id="ARBA00022737"/>
    </source>
</evidence>
<name>A0A803LYP5_CHEQI</name>
<sequence>MHSQISKFPTHFPNFPSISSQNDHHFYTHFSPIFNNLSPKKPRKSNLKRLTSRIVQLTRRRQLNQVFEEIEVAKKRYGGINTIVMNAVLEACVHCGDIDSALKVFDEMSKSRSCRVDSVSYGTLLKGLGKARRIDEAFQLLEAVERGSAVGNPELSASLLHGLLNALLDAGDLRRANGLLARYGFVFHEGGGPSILIYNLLMKGYISSGSPEASFTVHNEMLRQGLKPDKLTYNMLILAAVKTEKLDSAMQYLEEMKDAALKYNSDYHFPDNVTYTTLLKGAALAKDIHLVQKIMMEMQTSEKFSTDRVAYTALVDALLSCSLINGALCVFGKILKKAGENSDLRPKPHLYLSLMRALAHIGDFLMVENLHNRMWLDTSGTITPATQEAADHFLMEAALNAGQVEVAVQILSNVNARWKGLSWTSPGGLAAVRLEALLGFDRSIFYPYILPQVSVDDTVESIMIPFEEARPLQATLMLKEVTMRFLEESVVPIIDDWGNCVGLLHREDCTDLNKPLSAMMKSPPYVAASTSAGRVIDQILEKRYEMVIVVTYSNMYSSSGSRPVGVFTSEQLHKLINKPASKLSEQNSSLYPPTTAQAGSSNAAPATAVSSQPATRTEPLPTQPVTRSNRSLSQPTRVPTTTPPKVKIQTRSKLHVMTSKKDKDLNQL</sequence>
<dbReference type="InterPro" id="IPR046342">
    <property type="entry name" value="CBS_dom_sf"/>
</dbReference>
<feature type="domain" description="CBS" evidence="5">
    <location>
        <begin position="519"/>
        <end position="583"/>
    </location>
</feature>
<feature type="compositionally biased region" description="Basic and acidic residues" evidence="4">
    <location>
        <begin position="659"/>
        <end position="668"/>
    </location>
</feature>
<dbReference type="PANTHER" id="PTHR47581">
    <property type="entry name" value="OS09G0431600 PROTEIN"/>
    <property type="match status" value="1"/>
</dbReference>
<dbReference type="Pfam" id="PF13041">
    <property type="entry name" value="PPR_2"/>
    <property type="match status" value="2"/>
</dbReference>
<dbReference type="SMR" id="A0A803LYP5"/>
<protein>
    <recommendedName>
        <fullName evidence="5">CBS domain-containing protein</fullName>
    </recommendedName>
</protein>
<dbReference type="Gene3D" id="3.10.580.10">
    <property type="entry name" value="CBS-domain"/>
    <property type="match status" value="1"/>
</dbReference>
<feature type="repeat" description="PPR" evidence="3">
    <location>
        <begin position="81"/>
        <end position="111"/>
    </location>
</feature>
<dbReference type="KEGG" id="cqi:110710166"/>
<dbReference type="InterPro" id="IPR044781">
    <property type="entry name" value="At5g10690-like"/>
</dbReference>
<feature type="repeat" description="PPR" evidence="3">
    <location>
        <begin position="194"/>
        <end position="228"/>
    </location>
</feature>
<dbReference type="SUPFAM" id="SSF54631">
    <property type="entry name" value="CBS-domain pair"/>
    <property type="match status" value="1"/>
</dbReference>
<evidence type="ECO:0000259" key="5">
    <source>
        <dbReference type="PROSITE" id="PS51371"/>
    </source>
</evidence>
<dbReference type="RefSeq" id="XP_021744119.1">
    <property type="nucleotide sequence ID" value="XM_021888427.1"/>
</dbReference>
<dbReference type="PROSITE" id="PS51375">
    <property type="entry name" value="PPR"/>
    <property type="match status" value="4"/>
</dbReference>
<dbReference type="Pfam" id="PF13812">
    <property type="entry name" value="PPR_3"/>
    <property type="match status" value="1"/>
</dbReference>
<keyword evidence="2" id="KW-0129">CBS domain</keyword>
<proteinExistence type="predicted"/>
<keyword evidence="7" id="KW-1185">Reference proteome</keyword>
<feature type="repeat" description="PPR" evidence="3">
    <location>
        <begin position="117"/>
        <end position="151"/>
    </location>
</feature>
<dbReference type="InterPro" id="IPR002885">
    <property type="entry name" value="PPR_rpt"/>
</dbReference>
<dbReference type="NCBIfam" id="TIGR00756">
    <property type="entry name" value="PPR"/>
    <property type="match status" value="3"/>
</dbReference>